<evidence type="ECO:0000313" key="9">
    <source>
        <dbReference type="EMBL" id="SUM34262.1"/>
    </source>
</evidence>
<comment type="catalytic activity">
    <reaction evidence="4 5">
        <text>L-glutaminyl-[peptide chain release factor] + S-adenosyl-L-methionine = N(5)-methyl-L-glutaminyl-[peptide chain release factor] + S-adenosyl-L-homocysteine + H(+)</text>
        <dbReference type="Rhea" id="RHEA:42896"/>
        <dbReference type="Rhea" id="RHEA-COMP:10271"/>
        <dbReference type="Rhea" id="RHEA-COMP:10272"/>
        <dbReference type="ChEBI" id="CHEBI:15378"/>
        <dbReference type="ChEBI" id="CHEBI:30011"/>
        <dbReference type="ChEBI" id="CHEBI:57856"/>
        <dbReference type="ChEBI" id="CHEBI:59789"/>
        <dbReference type="ChEBI" id="CHEBI:61891"/>
        <dbReference type="EC" id="2.1.1.297"/>
    </reaction>
</comment>
<dbReference type="EMBL" id="BKAX01000008">
    <property type="protein sequence ID" value="GEQ06697.1"/>
    <property type="molecule type" value="Genomic_DNA"/>
</dbReference>
<evidence type="ECO:0000256" key="1">
    <source>
        <dbReference type="ARBA" id="ARBA00022603"/>
    </source>
</evidence>
<feature type="domain" description="Release factor glutamine methyltransferase N-terminal" evidence="7">
    <location>
        <begin position="8"/>
        <end position="74"/>
    </location>
</feature>
<dbReference type="Proteomes" id="UP000255277">
    <property type="component" value="Unassembled WGS sequence"/>
</dbReference>
<accession>A0A0D0QVC7</accession>
<dbReference type="RefSeq" id="WP_042739498.1">
    <property type="nucleotide sequence ID" value="NZ_BKAX01000008.1"/>
</dbReference>
<dbReference type="InterPro" id="IPR019874">
    <property type="entry name" value="RF_methyltr_PrmC"/>
</dbReference>
<keyword evidence="3 5" id="KW-0949">S-adenosyl-L-methionine</keyword>
<dbReference type="InterPro" id="IPR007848">
    <property type="entry name" value="Small_mtfrase_dom"/>
</dbReference>
<sequence>MVSFKSVLDRAKLECSEQNIETTRVEWLMMDMFQWSRAALIVHLNDEMTTEQLQRFDIAKARMLKGEPIQYIVGYQSFYGENFKVNRHCLIPRPETEEVMLHFSQSLKHGDTIVDIGTGSGNIPIMLKKIDTSLIVYATDISEEALTVAKENAQQHQVDIEFLKGDALKPLIAQGVKVNGLISNPPYIDQADATFMEDTVLSYEPHSALFANDQGYRVYNDILADLPKVLLPGAQVVFEIGYNQGPTLKDKIQTMYPELMVSIVQDINHNDRIISFKWHD</sequence>
<gene>
    <name evidence="5 9" type="primary">prmC</name>
    <name evidence="9" type="ORF">NCTC12195_03777</name>
    <name evidence="8" type="ORF">SGA02_25250</name>
</gene>
<evidence type="ECO:0000313" key="10">
    <source>
        <dbReference type="Proteomes" id="UP000255277"/>
    </source>
</evidence>
<dbReference type="GO" id="GO:0003676">
    <property type="term" value="F:nucleic acid binding"/>
    <property type="evidence" value="ECO:0007669"/>
    <property type="project" value="InterPro"/>
</dbReference>
<evidence type="ECO:0000256" key="3">
    <source>
        <dbReference type="ARBA" id="ARBA00022691"/>
    </source>
</evidence>
<evidence type="ECO:0000256" key="2">
    <source>
        <dbReference type="ARBA" id="ARBA00022679"/>
    </source>
</evidence>
<feature type="binding site" evidence="5">
    <location>
        <position position="184"/>
    </location>
    <ligand>
        <name>S-adenosyl-L-methionine</name>
        <dbReference type="ChEBI" id="CHEBI:59789"/>
    </ligand>
</feature>
<dbReference type="EMBL" id="UHDK01000001">
    <property type="protein sequence ID" value="SUM34262.1"/>
    <property type="molecule type" value="Genomic_DNA"/>
</dbReference>
<reference evidence="9 10" key="1">
    <citation type="submission" date="2018-06" db="EMBL/GenBank/DDBJ databases">
        <authorList>
            <consortium name="Pathogen Informatics"/>
            <person name="Doyle S."/>
        </authorList>
    </citation>
    <scope>NUCLEOTIDE SEQUENCE [LARGE SCALE GENOMIC DNA]</scope>
    <source>
        <strain evidence="9 10">NCTC12195</strain>
    </source>
</reference>
<feature type="domain" description="Methyltransferase small" evidence="6">
    <location>
        <begin position="106"/>
        <end position="193"/>
    </location>
</feature>
<proteinExistence type="inferred from homology"/>
<dbReference type="HAMAP" id="MF_02126">
    <property type="entry name" value="RF_methyltr_PrmC"/>
    <property type="match status" value="1"/>
</dbReference>
<evidence type="ECO:0000259" key="6">
    <source>
        <dbReference type="Pfam" id="PF05175"/>
    </source>
</evidence>
<reference evidence="8 11" key="2">
    <citation type="submission" date="2019-07" db="EMBL/GenBank/DDBJ databases">
        <title>Whole genome shotgun sequence of Staphylococcus gallinarum NBRC 109767.</title>
        <authorList>
            <person name="Hosoyama A."/>
            <person name="Uohara A."/>
            <person name="Ohji S."/>
            <person name="Ichikawa N."/>
        </authorList>
    </citation>
    <scope>NUCLEOTIDE SEQUENCE [LARGE SCALE GENOMIC DNA]</scope>
    <source>
        <strain evidence="8 11">NBRC 109767</strain>
    </source>
</reference>
<feature type="binding site" evidence="5">
    <location>
        <begin position="117"/>
        <end position="121"/>
    </location>
    <ligand>
        <name>S-adenosyl-L-methionine</name>
        <dbReference type="ChEBI" id="CHEBI:59789"/>
    </ligand>
</feature>
<dbReference type="EC" id="2.1.1.297" evidence="5"/>
<evidence type="ECO:0000313" key="8">
    <source>
        <dbReference type="EMBL" id="GEQ06697.1"/>
    </source>
</evidence>
<feature type="binding site" evidence="5">
    <location>
        <position position="140"/>
    </location>
    <ligand>
        <name>S-adenosyl-L-methionine</name>
        <dbReference type="ChEBI" id="CHEBI:59789"/>
    </ligand>
</feature>
<keyword evidence="11" id="KW-1185">Reference proteome</keyword>
<comment type="function">
    <text evidence="5">Methylates the class 1 translation termination release factors RF1/PrfA and RF2/PrfB on the glutamine residue of the universally conserved GGQ motif.</text>
</comment>
<dbReference type="GO" id="GO:0102559">
    <property type="term" value="F:peptide chain release factor N(5)-glutamine methyltransferase activity"/>
    <property type="evidence" value="ECO:0007669"/>
    <property type="project" value="UniProtKB-EC"/>
</dbReference>
<dbReference type="SUPFAM" id="SSF53335">
    <property type="entry name" value="S-adenosyl-L-methionine-dependent methyltransferases"/>
    <property type="match status" value="1"/>
</dbReference>
<dbReference type="NCBIfam" id="TIGR03534">
    <property type="entry name" value="RF_mod_PrmC"/>
    <property type="match status" value="1"/>
</dbReference>
<evidence type="ECO:0000259" key="7">
    <source>
        <dbReference type="Pfam" id="PF17827"/>
    </source>
</evidence>
<keyword evidence="1 5" id="KW-0489">Methyltransferase</keyword>
<dbReference type="InterPro" id="IPR050320">
    <property type="entry name" value="N5-glutamine_MTase"/>
</dbReference>
<dbReference type="Pfam" id="PF17827">
    <property type="entry name" value="PrmC_N"/>
    <property type="match status" value="1"/>
</dbReference>
<dbReference type="InterPro" id="IPR029063">
    <property type="entry name" value="SAM-dependent_MTases_sf"/>
</dbReference>
<comment type="similarity">
    <text evidence="5">Belongs to the protein N5-glutamine methyltransferase family. PrmC subfamily.</text>
</comment>
<dbReference type="STRING" id="1293.SH09_09960"/>
<dbReference type="Gene3D" id="3.40.50.150">
    <property type="entry name" value="Vaccinia Virus protein VP39"/>
    <property type="match status" value="1"/>
</dbReference>
<name>A0A0D0QVC7_STAGA</name>
<dbReference type="PROSITE" id="PS00092">
    <property type="entry name" value="N6_MTASE"/>
    <property type="match status" value="1"/>
</dbReference>
<evidence type="ECO:0000313" key="11">
    <source>
        <dbReference type="Proteomes" id="UP000321057"/>
    </source>
</evidence>
<dbReference type="GeneID" id="93844601"/>
<protein>
    <recommendedName>
        <fullName evidence="5">Release factor glutamine methyltransferase</fullName>
        <shortName evidence="5">RF MTase</shortName>
        <ecNumber evidence="5">2.1.1.297</ecNumber>
    </recommendedName>
    <alternativeName>
        <fullName evidence="5">N5-glutamine methyltransferase PrmC</fullName>
    </alternativeName>
    <alternativeName>
        <fullName evidence="5">Protein-(glutamine-N5) MTase PrmC</fullName>
    </alternativeName>
    <alternativeName>
        <fullName evidence="5">Protein-glutamine N-methyltransferase PrmC</fullName>
    </alternativeName>
</protein>
<evidence type="ECO:0000256" key="5">
    <source>
        <dbReference type="HAMAP-Rule" id="MF_02126"/>
    </source>
</evidence>
<keyword evidence="2 5" id="KW-0808">Transferase</keyword>
<feature type="binding site" evidence="5">
    <location>
        <begin position="184"/>
        <end position="187"/>
    </location>
    <ligand>
        <name>substrate</name>
    </ligand>
</feature>
<dbReference type="OrthoDB" id="9800643at2"/>
<dbReference type="PANTHER" id="PTHR18895:SF74">
    <property type="entry name" value="MTRF1L RELEASE FACTOR GLUTAMINE METHYLTRANSFERASE"/>
    <property type="match status" value="1"/>
</dbReference>
<organism evidence="9 10">
    <name type="scientific">Staphylococcus gallinarum</name>
    <dbReference type="NCBI Taxonomy" id="1293"/>
    <lineage>
        <taxon>Bacteria</taxon>
        <taxon>Bacillati</taxon>
        <taxon>Bacillota</taxon>
        <taxon>Bacilli</taxon>
        <taxon>Bacillales</taxon>
        <taxon>Staphylococcaceae</taxon>
        <taxon>Staphylococcus</taxon>
    </lineage>
</organism>
<dbReference type="Proteomes" id="UP000321057">
    <property type="component" value="Unassembled WGS sequence"/>
</dbReference>
<evidence type="ECO:0000256" key="4">
    <source>
        <dbReference type="ARBA" id="ARBA00048391"/>
    </source>
</evidence>
<dbReference type="Gene3D" id="1.10.8.10">
    <property type="entry name" value="DNA helicase RuvA subunit, C-terminal domain"/>
    <property type="match status" value="1"/>
</dbReference>
<dbReference type="InterPro" id="IPR002052">
    <property type="entry name" value="DNA_methylase_N6_adenine_CS"/>
</dbReference>
<dbReference type="InterPro" id="IPR004556">
    <property type="entry name" value="HemK-like"/>
</dbReference>
<dbReference type="Pfam" id="PF05175">
    <property type="entry name" value="MTS"/>
    <property type="match status" value="1"/>
</dbReference>
<dbReference type="InterPro" id="IPR040758">
    <property type="entry name" value="PrmC_N"/>
</dbReference>
<dbReference type="NCBIfam" id="TIGR00536">
    <property type="entry name" value="hemK_fam"/>
    <property type="match status" value="1"/>
</dbReference>
<dbReference type="PANTHER" id="PTHR18895">
    <property type="entry name" value="HEMK METHYLTRANSFERASE"/>
    <property type="match status" value="1"/>
</dbReference>
<dbReference type="CDD" id="cd02440">
    <property type="entry name" value="AdoMet_MTases"/>
    <property type="match status" value="1"/>
</dbReference>
<dbReference type="GO" id="GO:0032259">
    <property type="term" value="P:methylation"/>
    <property type="evidence" value="ECO:0007669"/>
    <property type="project" value="UniProtKB-KW"/>
</dbReference>
<dbReference type="AlphaFoldDB" id="A0A0D0QVC7"/>
<comment type="caution">
    <text evidence="5">Lacks conserved residue(s) required for the propagation of feature annotation.</text>
</comment>